<evidence type="ECO:0000313" key="1">
    <source>
        <dbReference type="EMBL" id="MDQ0326179.1"/>
    </source>
</evidence>
<protein>
    <submittedName>
        <fullName evidence="1">Uncharacterized protein</fullName>
    </submittedName>
</protein>
<sequence length="166" mass="18762">MALRHGQGSEAAEMVPAERETNIVAFPACEAFGPRASDARGLTQAEEIELDRLRWFVLKSLLSSQTDLERACFVLAAEPDASLERFAIAFFRAMSSKARRQLVFYRPGTRNFSTDEAWLLRLMGAWRSGDEMSVRALIAWRVKPEGHRWLRFLSRGLAFALVAETP</sequence>
<dbReference type="EMBL" id="JAUSUK010000002">
    <property type="protein sequence ID" value="MDQ0326179.1"/>
    <property type="molecule type" value="Genomic_DNA"/>
</dbReference>
<keyword evidence="2" id="KW-1185">Reference proteome</keyword>
<proteinExistence type="predicted"/>
<dbReference type="Proteomes" id="UP001230253">
    <property type="component" value="Unassembled WGS sequence"/>
</dbReference>
<name>A0ABU0C6R6_9BRAD</name>
<dbReference type="RefSeq" id="WP_307154386.1">
    <property type="nucleotide sequence ID" value="NZ_JAUSUK010000002.1"/>
</dbReference>
<reference evidence="1 2" key="1">
    <citation type="submission" date="2023-07" db="EMBL/GenBank/DDBJ databases">
        <title>Genomic Encyclopedia of Type Strains, Phase IV (KMG-IV): sequencing the most valuable type-strain genomes for metagenomic binning, comparative biology and taxonomic classification.</title>
        <authorList>
            <person name="Goeker M."/>
        </authorList>
    </citation>
    <scope>NUCLEOTIDE SEQUENCE [LARGE SCALE GENOMIC DNA]</scope>
    <source>
        <strain evidence="1 2">DSM 11549</strain>
    </source>
</reference>
<gene>
    <name evidence="1" type="ORF">J2R99_002048</name>
</gene>
<organism evidence="1 2">
    <name type="scientific">Rhodopseudomonas julia</name>
    <dbReference type="NCBI Taxonomy" id="200617"/>
    <lineage>
        <taxon>Bacteria</taxon>
        <taxon>Pseudomonadati</taxon>
        <taxon>Pseudomonadota</taxon>
        <taxon>Alphaproteobacteria</taxon>
        <taxon>Hyphomicrobiales</taxon>
        <taxon>Nitrobacteraceae</taxon>
        <taxon>Rhodopseudomonas</taxon>
    </lineage>
</organism>
<evidence type="ECO:0000313" key="2">
    <source>
        <dbReference type="Proteomes" id="UP001230253"/>
    </source>
</evidence>
<accession>A0ABU0C6R6</accession>
<comment type="caution">
    <text evidence="1">The sequence shown here is derived from an EMBL/GenBank/DDBJ whole genome shotgun (WGS) entry which is preliminary data.</text>
</comment>